<evidence type="ECO:0000256" key="1">
    <source>
        <dbReference type="SAM" id="MobiDB-lite"/>
    </source>
</evidence>
<evidence type="ECO:0000313" key="3">
    <source>
        <dbReference type="Proteomes" id="UP000652219"/>
    </source>
</evidence>
<keyword evidence="3" id="KW-1185">Reference proteome</keyword>
<protein>
    <submittedName>
        <fullName evidence="2">Uncharacterized protein</fullName>
    </submittedName>
</protein>
<name>A0A8H6J7R3_9PEZI</name>
<dbReference type="Proteomes" id="UP000652219">
    <property type="component" value="Unassembled WGS sequence"/>
</dbReference>
<reference evidence="2 3" key="1">
    <citation type="journal article" date="2020" name="Phytopathology">
        <title>Genome Sequence Resources of Colletotrichum truncatum, C. plurivorum, C. musicola, and C. sojae: Four Species Pathogenic to Soybean (Glycine max).</title>
        <authorList>
            <person name="Rogerio F."/>
            <person name="Boufleur T.R."/>
            <person name="Ciampi-Guillardi M."/>
            <person name="Sukno S.A."/>
            <person name="Thon M.R."/>
            <person name="Massola Junior N.S."/>
            <person name="Baroncelli R."/>
        </authorList>
    </citation>
    <scope>NUCLEOTIDE SEQUENCE [LARGE SCALE GENOMIC DNA]</scope>
    <source>
        <strain evidence="2 3">LFN0009</strain>
    </source>
</reference>
<accession>A0A8H6J7R3</accession>
<feature type="compositionally biased region" description="Basic and acidic residues" evidence="1">
    <location>
        <begin position="141"/>
        <end position="154"/>
    </location>
</feature>
<feature type="region of interest" description="Disordered" evidence="1">
    <location>
        <begin position="1"/>
        <end position="34"/>
    </location>
</feature>
<feature type="compositionally biased region" description="Basic residues" evidence="1">
    <location>
        <begin position="168"/>
        <end position="178"/>
    </location>
</feature>
<proteinExistence type="predicted"/>
<gene>
    <name evidence="2" type="ORF">CSOJ01_07893</name>
</gene>
<evidence type="ECO:0000313" key="2">
    <source>
        <dbReference type="EMBL" id="KAF6807853.1"/>
    </source>
</evidence>
<comment type="caution">
    <text evidence="2">The sequence shown here is derived from an EMBL/GenBank/DDBJ whole genome shotgun (WGS) entry which is preliminary data.</text>
</comment>
<sequence>MRGCTHATPITQQADSAAHHTPPSNLGNIDPPTAFHWPTIPFSASDSTILEAKFNDTNSTLWADAGRQEKTNTHRPSSRITPSAAPSVPTLSPIPPTLPTTSSGHLAARCRFSQARPETYKDGDRPALLPPRSCRAARGAAAEREEGSPPRPSDRTPAPDNPLPLQPRRTRTRRLRLL</sequence>
<feature type="region of interest" description="Disordered" evidence="1">
    <location>
        <begin position="67"/>
        <end position="178"/>
    </location>
</feature>
<dbReference type="EMBL" id="WIGN01000128">
    <property type="protein sequence ID" value="KAF6807853.1"/>
    <property type="molecule type" value="Genomic_DNA"/>
</dbReference>
<dbReference type="AlphaFoldDB" id="A0A8H6J7R3"/>
<feature type="compositionally biased region" description="Low complexity" evidence="1">
    <location>
        <begin position="130"/>
        <end position="140"/>
    </location>
</feature>
<organism evidence="2 3">
    <name type="scientific">Colletotrichum sojae</name>
    <dbReference type="NCBI Taxonomy" id="2175907"/>
    <lineage>
        <taxon>Eukaryota</taxon>
        <taxon>Fungi</taxon>
        <taxon>Dikarya</taxon>
        <taxon>Ascomycota</taxon>
        <taxon>Pezizomycotina</taxon>
        <taxon>Sordariomycetes</taxon>
        <taxon>Hypocreomycetidae</taxon>
        <taxon>Glomerellales</taxon>
        <taxon>Glomerellaceae</taxon>
        <taxon>Colletotrichum</taxon>
        <taxon>Colletotrichum orchidearum species complex</taxon>
    </lineage>
</organism>